<sequence>MEDGGKLCDSIINGSWKPTLSIADLIEKIEQILINPPPDAILDEEIGGLYATNRNKFYKNAKKWVKKYAK</sequence>
<dbReference type="SUPFAM" id="SSF54495">
    <property type="entry name" value="UBC-like"/>
    <property type="match status" value="1"/>
</dbReference>
<reference evidence="2 3" key="1">
    <citation type="journal article" date="2024" name="BMC Biol.">
        <title>Comparative genomics of Ascetosporea gives new insight into the evolutionary basis for animal parasitism in Rhizaria.</title>
        <authorList>
            <person name="Hiltunen Thoren M."/>
            <person name="Onut-Brannstrom I."/>
            <person name="Alfjorden A."/>
            <person name="Peckova H."/>
            <person name="Swords F."/>
            <person name="Hooper C."/>
            <person name="Holzer A.S."/>
            <person name="Bass D."/>
            <person name="Burki F."/>
        </authorList>
    </citation>
    <scope>NUCLEOTIDE SEQUENCE [LARGE SCALE GENOMIC DNA]</scope>
    <source>
        <strain evidence="2">20-A016</strain>
    </source>
</reference>
<gene>
    <name evidence="2" type="ORF">MHBO_002793</name>
</gene>
<accession>A0ABV2ANI7</accession>
<keyword evidence="3" id="KW-1185">Reference proteome</keyword>
<evidence type="ECO:0000259" key="1">
    <source>
        <dbReference type="PROSITE" id="PS50127"/>
    </source>
</evidence>
<evidence type="ECO:0000313" key="2">
    <source>
        <dbReference type="EMBL" id="MES1921235.1"/>
    </source>
</evidence>
<organism evidence="2 3">
    <name type="scientific">Bonamia ostreae</name>
    <dbReference type="NCBI Taxonomy" id="126728"/>
    <lineage>
        <taxon>Eukaryota</taxon>
        <taxon>Sar</taxon>
        <taxon>Rhizaria</taxon>
        <taxon>Endomyxa</taxon>
        <taxon>Ascetosporea</taxon>
        <taxon>Haplosporida</taxon>
        <taxon>Bonamia</taxon>
    </lineage>
</organism>
<protein>
    <recommendedName>
        <fullName evidence="1">UBC core domain-containing protein</fullName>
    </recommendedName>
</protein>
<dbReference type="Gene3D" id="3.10.110.10">
    <property type="entry name" value="Ubiquitin Conjugating Enzyme"/>
    <property type="match status" value="1"/>
</dbReference>
<dbReference type="EMBL" id="JBDODL010001174">
    <property type="protein sequence ID" value="MES1921235.1"/>
    <property type="molecule type" value="Genomic_DNA"/>
</dbReference>
<dbReference type="Pfam" id="PF00179">
    <property type="entry name" value="UQ_con"/>
    <property type="match status" value="1"/>
</dbReference>
<evidence type="ECO:0000313" key="3">
    <source>
        <dbReference type="Proteomes" id="UP001439008"/>
    </source>
</evidence>
<dbReference type="InterPro" id="IPR000608">
    <property type="entry name" value="UBC"/>
</dbReference>
<name>A0ABV2ANI7_9EUKA</name>
<dbReference type="InterPro" id="IPR016135">
    <property type="entry name" value="UBQ-conjugating_enzyme/RWD"/>
</dbReference>
<feature type="domain" description="UBC core" evidence="1">
    <location>
        <begin position="1"/>
        <end position="70"/>
    </location>
</feature>
<proteinExistence type="predicted"/>
<comment type="caution">
    <text evidence="2">The sequence shown here is derived from an EMBL/GenBank/DDBJ whole genome shotgun (WGS) entry which is preliminary data.</text>
</comment>
<dbReference type="Proteomes" id="UP001439008">
    <property type="component" value="Unassembled WGS sequence"/>
</dbReference>
<dbReference type="PROSITE" id="PS50127">
    <property type="entry name" value="UBC_2"/>
    <property type="match status" value="1"/>
</dbReference>